<comment type="subcellular location">
    <subcellularLocation>
        <location evidence="1">Cell membrane</location>
        <topology evidence="1">Multi-pass membrane protein</topology>
    </subcellularLocation>
</comment>
<dbReference type="GO" id="GO:0005886">
    <property type="term" value="C:plasma membrane"/>
    <property type="evidence" value="ECO:0007669"/>
    <property type="project" value="UniProtKB-SubCell"/>
</dbReference>
<organism evidence="11 12">
    <name type="scientific">Vagococcus acidifermentans</name>
    <dbReference type="NCBI Taxonomy" id="564710"/>
    <lineage>
        <taxon>Bacteria</taxon>
        <taxon>Bacillati</taxon>
        <taxon>Bacillota</taxon>
        <taxon>Bacilli</taxon>
        <taxon>Lactobacillales</taxon>
        <taxon>Enterococcaceae</taxon>
        <taxon>Vagococcus</taxon>
    </lineage>
</organism>
<feature type="transmembrane region" description="Helical" evidence="9">
    <location>
        <begin position="128"/>
        <end position="146"/>
    </location>
</feature>
<dbReference type="EMBL" id="NGKC01000013">
    <property type="protein sequence ID" value="RSU10226.1"/>
    <property type="molecule type" value="Genomic_DNA"/>
</dbReference>
<evidence type="ECO:0000256" key="3">
    <source>
        <dbReference type="ARBA" id="ARBA00022475"/>
    </source>
</evidence>
<dbReference type="GO" id="GO:0008982">
    <property type="term" value="F:protein-N(PI)-phosphohistidine-sugar phosphotransferase activity"/>
    <property type="evidence" value="ECO:0007669"/>
    <property type="project" value="UniProtKB-UniRule"/>
</dbReference>
<evidence type="ECO:0000313" key="11">
    <source>
        <dbReference type="EMBL" id="RSU10226.1"/>
    </source>
</evidence>
<keyword evidence="7 8" id="KW-0472">Membrane</keyword>
<gene>
    <name evidence="11" type="ORF">CBF27_10795</name>
</gene>
<protein>
    <recommendedName>
        <fullName evidence="8">Permease IIC component</fullName>
    </recommendedName>
</protein>
<dbReference type="PANTHER" id="PTHR33989:SF4">
    <property type="entry name" value="PTS SYSTEM N,N'-DIACETYLCHITOBIOSE-SPECIFIC EIIC COMPONENT"/>
    <property type="match status" value="1"/>
</dbReference>
<proteinExistence type="predicted"/>
<evidence type="ECO:0000256" key="7">
    <source>
        <dbReference type="ARBA" id="ARBA00023136"/>
    </source>
</evidence>
<dbReference type="PROSITE" id="PS51105">
    <property type="entry name" value="PTS_EIIC_TYPE_3"/>
    <property type="match status" value="1"/>
</dbReference>
<feature type="transmembrane region" description="Helical" evidence="9">
    <location>
        <begin position="167"/>
        <end position="188"/>
    </location>
</feature>
<feature type="transmembrane region" description="Helical" evidence="9">
    <location>
        <begin position="381"/>
        <end position="401"/>
    </location>
</feature>
<dbReference type="InterPro" id="IPR004501">
    <property type="entry name" value="PTS_EIIC_3"/>
</dbReference>
<dbReference type="GO" id="GO:0009401">
    <property type="term" value="P:phosphoenolpyruvate-dependent sugar phosphotransferase system"/>
    <property type="evidence" value="ECO:0007669"/>
    <property type="project" value="InterPro"/>
</dbReference>
<evidence type="ECO:0000256" key="9">
    <source>
        <dbReference type="SAM" id="Phobius"/>
    </source>
</evidence>
<evidence type="ECO:0000313" key="12">
    <source>
        <dbReference type="Proteomes" id="UP000286773"/>
    </source>
</evidence>
<dbReference type="RefSeq" id="WP_126814322.1">
    <property type="nucleotide sequence ID" value="NZ_NGKC01000013.1"/>
</dbReference>
<feature type="transmembrane region" description="Helical" evidence="9">
    <location>
        <begin position="276"/>
        <end position="296"/>
    </location>
</feature>
<dbReference type="InterPro" id="IPR051088">
    <property type="entry name" value="PTS_Sugar-EIIC/EIIB"/>
</dbReference>
<feature type="transmembrane region" description="Helical" evidence="9">
    <location>
        <begin position="104"/>
        <end position="122"/>
    </location>
</feature>
<feature type="transmembrane region" description="Helical" evidence="9">
    <location>
        <begin position="79"/>
        <end position="97"/>
    </location>
</feature>
<evidence type="ECO:0000256" key="1">
    <source>
        <dbReference type="ARBA" id="ARBA00004651"/>
    </source>
</evidence>
<dbReference type="PIRSF" id="PIRSF006351">
    <property type="entry name" value="PTS_EIIC-Cellobiose"/>
    <property type="match status" value="1"/>
</dbReference>
<dbReference type="InterPro" id="IPR003352">
    <property type="entry name" value="PTS_EIIC"/>
</dbReference>
<feature type="domain" description="PTS EIIC type-3" evidence="10">
    <location>
        <begin position="8"/>
        <end position="401"/>
    </location>
</feature>
<keyword evidence="12" id="KW-1185">Reference proteome</keyword>
<comment type="caution">
    <text evidence="11">The sequence shown here is derived from an EMBL/GenBank/DDBJ whole genome shotgun (WGS) entry which is preliminary data.</text>
</comment>
<feature type="transmembrane region" description="Helical" evidence="9">
    <location>
        <begin position="208"/>
        <end position="231"/>
    </location>
</feature>
<dbReference type="Proteomes" id="UP000286773">
    <property type="component" value="Unassembled WGS sequence"/>
</dbReference>
<comment type="function">
    <text evidence="8">The phosphoenolpyruvate-dependent sugar phosphotransferase system (PTS), a major carbohydrate active -transport system, catalyzes the phosphorylation of incoming sugar substrates concomitant with their translocation across the cell membrane.</text>
</comment>
<evidence type="ECO:0000256" key="5">
    <source>
        <dbReference type="ARBA" id="ARBA00022692"/>
    </source>
</evidence>
<keyword evidence="6 9" id="KW-1133">Transmembrane helix</keyword>
<sequence>MNNFVNWMEKYFIPVASKIGAQRHFVAIRDSFMVTMPLMIIGTLGAMLNNLPIDAFNEFMDRLFGGETWKAFGVKVWDGTFGVLSVIIVFLVAYHLARSYGKDGISAGIVSLGSFFALGGAKGMSAKGLFVALLVSVVSCEMYIRFSSNERLVVKMPEGMPPAVSKSLADLFPVMVVIGFFGLVAAVSSRFGVTDIIGSFYELVQQPFMAIANTYPSALLLAFITPFVWFFGLHGSGLIEPLVQMINAPAIEANVKAIEAGEMAPYIVNKPFIDSFVNLGGTGATLGLIIAVFLVGRNSDAFMMINKLSFGSGIFNINESLLFGLPIVLNPIMFVPFILVPSVLVTVTYLAMVSGLVPAVVVMPPWTVPPILSGIIATKSLMGGVLAAVNLLISIVIYIPFVKMAVMRQEKTVASSD</sequence>
<evidence type="ECO:0000256" key="4">
    <source>
        <dbReference type="ARBA" id="ARBA00022597"/>
    </source>
</evidence>
<keyword evidence="2 8" id="KW-0813">Transport</keyword>
<evidence type="ECO:0000256" key="2">
    <source>
        <dbReference type="ARBA" id="ARBA00022448"/>
    </source>
</evidence>
<evidence type="ECO:0000259" key="10">
    <source>
        <dbReference type="PROSITE" id="PS51105"/>
    </source>
</evidence>
<keyword evidence="4 8" id="KW-0762">Sugar transport</keyword>
<dbReference type="InterPro" id="IPR004796">
    <property type="entry name" value="PTS_IIC_cello"/>
</dbReference>
<dbReference type="NCBIfam" id="TIGR00410">
    <property type="entry name" value="lacE"/>
    <property type="match status" value="1"/>
</dbReference>
<keyword evidence="5 9" id="KW-0812">Transmembrane</keyword>
<accession>A0A430AQ87</accession>
<dbReference type="Pfam" id="PF02378">
    <property type="entry name" value="PTS_EIIC"/>
    <property type="match status" value="1"/>
</dbReference>
<keyword evidence="3 8" id="KW-1003">Cell membrane</keyword>
<evidence type="ECO:0000256" key="8">
    <source>
        <dbReference type="PIRNR" id="PIRNR006351"/>
    </source>
</evidence>
<dbReference type="OrthoDB" id="1550290at2"/>
<dbReference type="GO" id="GO:1902815">
    <property type="term" value="P:N,N'-diacetylchitobiose import"/>
    <property type="evidence" value="ECO:0007669"/>
    <property type="project" value="TreeGrafter"/>
</dbReference>
<feature type="transmembrane region" description="Helical" evidence="9">
    <location>
        <begin position="336"/>
        <end position="361"/>
    </location>
</feature>
<feature type="transmembrane region" description="Helical" evidence="9">
    <location>
        <begin position="32"/>
        <end position="53"/>
    </location>
</feature>
<dbReference type="PANTHER" id="PTHR33989">
    <property type="match status" value="1"/>
</dbReference>
<name>A0A430AQ87_9ENTE</name>
<evidence type="ECO:0000256" key="6">
    <source>
        <dbReference type="ARBA" id="ARBA00022989"/>
    </source>
</evidence>
<reference evidence="11 12" key="1">
    <citation type="submission" date="2017-05" db="EMBL/GenBank/DDBJ databases">
        <title>Vagococcus spp. assemblies.</title>
        <authorList>
            <person name="Gulvik C.A."/>
        </authorList>
    </citation>
    <scope>NUCLEOTIDE SEQUENCE [LARGE SCALE GENOMIC DNA]</scope>
    <source>
        <strain evidence="11 12">LMG 24798</strain>
    </source>
</reference>
<dbReference type="AlphaFoldDB" id="A0A430AQ87"/>